<dbReference type="GO" id="GO:0046872">
    <property type="term" value="F:metal ion binding"/>
    <property type="evidence" value="ECO:0007669"/>
    <property type="project" value="UniProtKB-KW"/>
</dbReference>
<dbReference type="Pfam" id="PF00348">
    <property type="entry name" value="polyprenyl_synt"/>
    <property type="match status" value="1"/>
</dbReference>
<organism evidence="7 8">
    <name type="scientific">Geotoga petraea</name>
    <dbReference type="NCBI Taxonomy" id="28234"/>
    <lineage>
        <taxon>Bacteria</taxon>
        <taxon>Thermotogati</taxon>
        <taxon>Thermotogota</taxon>
        <taxon>Thermotogae</taxon>
        <taxon>Petrotogales</taxon>
        <taxon>Petrotogaceae</taxon>
        <taxon>Geotoga</taxon>
    </lineage>
</organism>
<evidence type="ECO:0000256" key="3">
    <source>
        <dbReference type="ARBA" id="ARBA00022679"/>
    </source>
</evidence>
<dbReference type="InterPro" id="IPR000092">
    <property type="entry name" value="Polyprenyl_synt"/>
</dbReference>
<dbReference type="InterPro" id="IPR008949">
    <property type="entry name" value="Isoprenoid_synthase_dom_sf"/>
</dbReference>
<protein>
    <submittedName>
        <fullName evidence="7">Heptaprenyl diphosphate synthase</fullName>
    </submittedName>
</protein>
<dbReference type="GO" id="GO:0004659">
    <property type="term" value="F:prenyltransferase activity"/>
    <property type="evidence" value="ECO:0007669"/>
    <property type="project" value="InterPro"/>
</dbReference>
<reference evidence="7 8" key="1">
    <citation type="submission" date="2016-10" db="EMBL/GenBank/DDBJ databases">
        <authorList>
            <person name="de Groot N.N."/>
        </authorList>
    </citation>
    <scope>NUCLEOTIDE SEQUENCE [LARGE SCALE GENOMIC DNA]</scope>
    <source>
        <strain evidence="7 8">WG14</strain>
    </source>
</reference>
<keyword evidence="3 6" id="KW-0808">Transferase</keyword>
<evidence type="ECO:0000313" key="8">
    <source>
        <dbReference type="Proteomes" id="UP000199322"/>
    </source>
</evidence>
<sequence length="328" mass="37721">MSTFWSEYPEIEEKLIFVKNNMLEKSKSSEKYLDRSFEYLYSTGGKMLRPAFIIIGSLFMKQKLNEEKDKLIKDLASAVEMLHTATLVHDDVIDDSFLRRGKEAIHSKYSKEYAVYMGDYLFSESFLILSDYNIPRDVMKNLAQGISTICKAEMLQNHYRYDSKVSVEEYLKVISGKTAALFGISLSLGANQVGIEEEKTNKLYEIGNNIGLAFQITDDILDFTSDEKTLGKEVKSDIIMGYYTLPLLLAFHSENKDELQKIFEKDNMNESDLDQVFEIVRKSGAIEESKKHAKKYIDKATNELDKFEDTKGKQILKAILPKILKRSY</sequence>
<dbReference type="Proteomes" id="UP000199322">
    <property type="component" value="Unassembled WGS sequence"/>
</dbReference>
<proteinExistence type="inferred from homology"/>
<evidence type="ECO:0000256" key="1">
    <source>
        <dbReference type="ARBA" id="ARBA00001946"/>
    </source>
</evidence>
<dbReference type="PROSITE" id="PS00723">
    <property type="entry name" value="POLYPRENYL_SYNTHASE_1"/>
    <property type="match status" value="1"/>
</dbReference>
<evidence type="ECO:0000313" key="7">
    <source>
        <dbReference type="EMBL" id="SDC76964.1"/>
    </source>
</evidence>
<keyword evidence="8" id="KW-1185">Reference proteome</keyword>
<dbReference type="GO" id="GO:0008299">
    <property type="term" value="P:isoprenoid biosynthetic process"/>
    <property type="evidence" value="ECO:0007669"/>
    <property type="project" value="InterPro"/>
</dbReference>
<accession>A0A1G6PBM1</accession>
<dbReference type="Gene3D" id="1.10.600.10">
    <property type="entry name" value="Farnesyl Diphosphate Synthase"/>
    <property type="match status" value="1"/>
</dbReference>
<dbReference type="SUPFAM" id="SSF48576">
    <property type="entry name" value="Terpenoid synthases"/>
    <property type="match status" value="1"/>
</dbReference>
<gene>
    <name evidence="7" type="ORF">SAMN04488588_1772</name>
</gene>
<comment type="cofactor">
    <cofactor evidence="1">
        <name>Mg(2+)</name>
        <dbReference type="ChEBI" id="CHEBI:18420"/>
    </cofactor>
</comment>
<evidence type="ECO:0000256" key="4">
    <source>
        <dbReference type="ARBA" id="ARBA00022723"/>
    </source>
</evidence>
<dbReference type="SFLD" id="SFLDS00005">
    <property type="entry name" value="Isoprenoid_Synthase_Type_I"/>
    <property type="match status" value="1"/>
</dbReference>
<dbReference type="PROSITE" id="PS00444">
    <property type="entry name" value="POLYPRENYL_SYNTHASE_2"/>
    <property type="match status" value="1"/>
</dbReference>
<evidence type="ECO:0000256" key="6">
    <source>
        <dbReference type="RuleBase" id="RU004466"/>
    </source>
</evidence>
<name>A0A1G6PBM1_9BACT</name>
<evidence type="ECO:0000256" key="2">
    <source>
        <dbReference type="ARBA" id="ARBA00006706"/>
    </source>
</evidence>
<keyword evidence="5" id="KW-0460">Magnesium</keyword>
<comment type="similarity">
    <text evidence="2 6">Belongs to the FPP/GGPP synthase family.</text>
</comment>
<dbReference type="PANTHER" id="PTHR12001:SF69">
    <property type="entry name" value="ALL TRANS-POLYPRENYL-DIPHOSPHATE SYNTHASE PDSS1"/>
    <property type="match status" value="1"/>
</dbReference>
<keyword evidence="4" id="KW-0479">Metal-binding</keyword>
<dbReference type="RefSeq" id="WP_091404944.1">
    <property type="nucleotide sequence ID" value="NZ_FMYV01000007.1"/>
</dbReference>
<dbReference type="InterPro" id="IPR033749">
    <property type="entry name" value="Polyprenyl_synt_CS"/>
</dbReference>
<dbReference type="STRING" id="28234.SAMN04488588_1772"/>
<dbReference type="PANTHER" id="PTHR12001">
    <property type="entry name" value="GERANYLGERANYL PYROPHOSPHATE SYNTHASE"/>
    <property type="match status" value="1"/>
</dbReference>
<dbReference type="EMBL" id="FMYV01000007">
    <property type="protein sequence ID" value="SDC76964.1"/>
    <property type="molecule type" value="Genomic_DNA"/>
</dbReference>
<evidence type="ECO:0000256" key="5">
    <source>
        <dbReference type="ARBA" id="ARBA00022842"/>
    </source>
</evidence>
<dbReference type="CDD" id="cd00685">
    <property type="entry name" value="Trans_IPPS_HT"/>
    <property type="match status" value="1"/>
</dbReference>
<dbReference type="AlphaFoldDB" id="A0A1G6PBM1"/>